<evidence type="ECO:0000256" key="1">
    <source>
        <dbReference type="SAM" id="MobiDB-lite"/>
    </source>
</evidence>
<evidence type="ECO:0000313" key="5">
    <source>
        <dbReference type="Proteomes" id="UP000014760"/>
    </source>
</evidence>
<dbReference type="EnsemblMetazoa" id="CapteT221275">
    <property type="protein sequence ID" value="CapteP221275"/>
    <property type="gene ID" value="CapteG221275"/>
</dbReference>
<feature type="transmembrane region" description="Helical" evidence="2">
    <location>
        <begin position="259"/>
        <end position="280"/>
    </location>
</feature>
<feature type="transmembrane region" description="Helical" evidence="2">
    <location>
        <begin position="108"/>
        <end position="129"/>
    </location>
</feature>
<keyword evidence="2" id="KW-0472">Membrane</keyword>
<dbReference type="OrthoDB" id="6335830at2759"/>
<feature type="transmembrane region" description="Helical" evidence="2">
    <location>
        <begin position="292"/>
        <end position="317"/>
    </location>
</feature>
<dbReference type="EMBL" id="AMQN01002512">
    <property type="status" value="NOT_ANNOTATED_CDS"/>
    <property type="molecule type" value="Genomic_DNA"/>
</dbReference>
<protein>
    <submittedName>
        <fullName evidence="3 4">Uncharacterized protein</fullName>
    </submittedName>
</protein>
<gene>
    <name evidence="3" type="ORF">CAPTEDRAFT_221275</name>
</gene>
<feature type="transmembrane region" description="Helical" evidence="2">
    <location>
        <begin position="174"/>
        <end position="193"/>
    </location>
</feature>
<dbReference type="AlphaFoldDB" id="R7TTL3"/>
<reference evidence="3 5" key="2">
    <citation type="journal article" date="2013" name="Nature">
        <title>Insights into bilaterian evolution from three spiralian genomes.</title>
        <authorList>
            <person name="Simakov O."/>
            <person name="Marletaz F."/>
            <person name="Cho S.J."/>
            <person name="Edsinger-Gonzales E."/>
            <person name="Havlak P."/>
            <person name="Hellsten U."/>
            <person name="Kuo D.H."/>
            <person name="Larsson T."/>
            <person name="Lv J."/>
            <person name="Arendt D."/>
            <person name="Savage R."/>
            <person name="Osoegawa K."/>
            <person name="de Jong P."/>
            <person name="Grimwood J."/>
            <person name="Chapman J.A."/>
            <person name="Shapiro H."/>
            <person name="Aerts A."/>
            <person name="Otillar R.P."/>
            <person name="Terry A.Y."/>
            <person name="Boore J.L."/>
            <person name="Grigoriev I.V."/>
            <person name="Lindberg D.R."/>
            <person name="Seaver E.C."/>
            <person name="Weisblat D.A."/>
            <person name="Putnam N.H."/>
            <person name="Rokhsar D.S."/>
        </authorList>
    </citation>
    <scope>NUCLEOTIDE SEQUENCE</scope>
    <source>
        <strain evidence="3 5">I ESC-2004</strain>
    </source>
</reference>
<reference evidence="5" key="1">
    <citation type="submission" date="2012-12" db="EMBL/GenBank/DDBJ databases">
        <authorList>
            <person name="Hellsten U."/>
            <person name="Grimwood J."/>
            <person name="Chapman J.A."/>
            <person name="Shapiro H."/>
            <person name="Aerts A."/>
            <person name="Otillar R.P."/>
            <person name="Terry A.Y."/>
            <person name="Boore J.L."/>
            <person name="Simakov O."/>
            <person name="Marletaz F."/>
            <person name="Cho S.-J."/>
            <person name="Edsinger-Gonzales E."/>
            <person name="Havlak P."/>
            <person name="Kuo D.-H."/>
            <person name="Larsson T."/>
            <person name="Lv J."/>
            <person name="Arendt D."/>
            <person name="Savage R."/>
            <person name="Osoegawa K."/>
            <person name="de Jong P."/>
            <person name="Lindberg D.R."/>
            <person name="Seaver E.C."/>
            <person name="Weisblat D.A."/>
            <person name="Putnam N.H."/>
            <person name="Grigoriev I.V."/>
            <person name="Rokhsar D.S."/>
        </authorList>
    </citation>
    <scope>NUCLEOTIDE SEQUENCE</scope>
    <source>
        <strain evidence="5">I ESC-2004</strain>
    </source>
</reference>
<dbReference type="EMBL" id="KB309449">
    <property type="protein sequence ID" value="ELT94335.1"/>
    <property type="molecule type" value="Genomic_DNA"/>
</dbReference>
<dbReference type="HOGENOM" id="CLU_750606_0_0_1"/>
<evidence type="ECO:0000313" key="4">
    <source>
        <dbReference type="EnsemblMetazoa" id="CapteP221275"/>
    </source>
</evidence>
<dbReference type="EMBL" id="AMQN01002511">
    <property type="status" value="NOT_ANNOTATED_CDS"/>
    <property type="molecule type" value="Genomic_DNA"/>
</dbReference>
<feature type="compositionally biased region" description="Acidic residues" evidence="1">
    <location>
        <begin position="51"/>
        <end position="60"/>
    </location>
</feature>
<keyword evidence="2" id="KW-0812">Transmembrane</keyword>
<keyword evidence="5" id="KW-1185">Reference proteome</keyword>
<feature type="transmembrane region" description="Helical" evidence="2">
    <location>
        <begin position="233"/>
        <end position="252"/>
    </location>
</feature>
<reference evidence="4" key="3">
    <citation type="submission" date="2015-06" db="UniProtKB">
        <authorList>
            <consortium name="EnsemblMetazoa"/>
        </authorList>
    </citation>
    <scope>IDENTIFICATION</scope>
</reference>
<keyword evidence="2" id="KW-1133">Transmembrane helix</keyword>
<organism evidence="3">
    <name type="scientific">Capitella teleta</name>
    <name type="common">Polychaete worm</name>
    <dbReference type="NCBI Taxonomy" id="283909"/>
    <lineage>
        <taxon>Eukaryota</taxon>
        <taxon>Metazoa</taxon>
        <taxon>Spiralia</taxon>
        <taxon>Lophotrochozoa</taxon>
        <taxon>Annelida</taxon>
        <taxon>Polychaeta</taxon>
        <taxon>Sedentaria</taxon>
        <taxon>Scolecida</taxon>
        <taxon>Capitellidae</taxon>
        <taxon>Capitella</taxon>
    </lineage>
</organism>
<evidence type="ECO:0000313" key="3">
    <source>
        <dbReference type="EMBL" id="ELT94335.1"/>
    </source>
</evidence>
<dbReference type="Proteomes" id="UP000014760">
    <property type="component" value="Unassembled WGS sequence"/>
</dbReference>
<name>R7TTL3_CAPTE</name>
<evidence type="ECO:0000256" key="2">
    <source>
        <dbReference type="SAM" id="Phobius"/>
    </source>
</evidence>
<sequence>MADVSFSAGSDEECEILVGMVHDRLPREYAHQPIRIVESETSDENHSTTASEEESTAEEATENRLASVNTWCRCGMCESETLGDEKEAICCLEVPNCVKMIAAGMDRLFLVAMIVQAIGVVLSLFPMMFSFARGVDFPVVPWTYSMLHAFAWCLLAISFVTFTFLIHRFKDNPFVFLSWLHLVILLWAGLLFWTNVLPGLGMADDFSEFAELFWTGIQCYFTSCNQHLVVEGAVFSCSFAIGTFSILLLVSFRQGATYLATVLLLSTLFSTIFWTLFRAWPHFEFHATYDKSSVYIVVGLAVTIIGLLLFIYVNVVVSPPKIPERSPRVRTTSMPVRITRRELFPTLRRQRSTTYTVMHEYACIKAGRS</sequence>
<proteinExistence type="predicted"/>
<feature type="transmembrane region" description="Helical" evidence="2">
    <location>
        <begin position="149"/>
        <end position="167"/>
    </location>
</feature>
<accession>R7TTL3</accession>
<feature type="region of interest" description="Disordered" evidence="1">
    <location>
        <begin position="35"/>
        <end position="62"/>
    </location>
</feature>